<accession>A0A5N6NHZ0</accession>
<organism evidence="1 2">
    <name type="scientific">Mikania micrantha</name>
    <name type="common">bitter vine</name>
    <dbReference type="NCBI Taxonomy" id="192012"/>
    <lineage>
        <taxon>Eukaryota</taxon>
        <taxon>Viridiplantae</taxon>
        <taxon>Streptophyta</taxon>
        <taxon>Embryophyta</taxon>
        <taxon>Tracheophyta</taxon>
        <taxon>Spermatophyta</taxon>
        <taxon>Magnoliopsida</taxon>
        <taxon>eudicotyledons</taxon>
        <taxon>Gunneridae</taxon>
        <taxon>Pentapetalae</taxon>
        <taxon>asterids</taxon>
        <taxon>campanulids</taxon>
        <taxon>Asterales</taxon>
        <taxon>Asteraceae</taxon>
        <taxon>Asteroideae</taxon>
        <taxon>Heliantheae alliance</taxon>
        <taxon>Eupatorieae</taxon>
        <taxon>Mikania</taxon>
    </lineage>
</organism>
<name>A0A5N6NHZ0_9ASTR</name>
<dbReference type="EMBL" id="SZYD01000011">
    <property type="protein sequence ID" value="KAD4888691.1"/>
    <property type="molecule type" value="Genomic_DNA"/>
</dbReference>
<proteinExistence type="predicted"/>
<protein>
    <submittedName>
        <fullName evidence="1">Uncharacterized protein</fullName>
    </submittedName>
</protein>
<reference evidence="1 2" key="1">
    <citation type="submission" date="2019-05" db="EMBL/GenBank/DDBJ databases">
        <title>Mikania micrantha, genome provides insights into the molecular mechanism of rapid growth.</title>
        <authorList>
            <person name="Liu B."/>
        </authorList>
    </citation>
    <scope>NUCLEOTIDE SEQUENCE [LARGE SCALE GENOMIC DNA]</scope>
    <source>
        <strain evidence="1">NLD-2019</strain>
        <tissue evidence="1">Leaf</tissue>
    </source>
</reference>
<evidence type="ECO:0000313" key="1">
    <source>
        <dbReference type="EMBL" id="KAD4888691.1"/>
    </source>
</evidence>
<gene>
    <name evidence="1" type="ORF">E3N88_20764</name>
</gene>
<dbReference type="AlphaFoldDB" id="A0A5N6NHZ0"/>
<evidence type="ECO:0000313" key="2">
    <source>
        <dbReference type="Proteomes" id="UP000326396"/>
    </source>
</evidence>
<comment type="caution">
    <text evidence="1">The sequence shown here is derived from an EMBL/GenBank/DDBJ whole genome shotgun (WGS) entry which is preliminary data.</text>
</comment>
<dbReference type="OrthoDB" id="2020429at2759"/>
<dbReference type="Proteomes" id="UP000326396">
    <property type="component" value="Linkage Group LG19"/>
</dbReference>
<keyword evidence="2" id="KW-1185">Reference proteome</keyword>
<sequence>MASASSLQLPVTIPLSSASNAEQIFPSKNISLIGFSGNKKQLLFLALKVNSGLVKAGDVGTWQGERKVKCILK</sequence>